<dbReference type="AlphaFoldDB" id="A0A1I7NCH1"/>
<dbReference type="Gene3D" id="3.40.50.150">
    <property type="entry name" value="Vaccinia Virus protein VP39"/>
    <property type="match status" value="1"/>
</dbReference>
<dbReference type="EMBL" id="FPCH01000002">
    <property type="protein sequence ID" value="SFV32374.1"/>
    <property type="molecule type" value="Genomic_DNA"/>
</dbReference>
<gene>
    <name evidence="5" type="ORF">SAMN04488557_1577</name>
</gene>
<organism evidence="5 6">
    <name type="scientific">Hyphomicrobium facile</name>
    <dbReference type="NCBI Taxonomy" id="51670"/>
    <lineage>
        <taxon>Bacteria</taxon>
        <taxon>Pseudomonadati</taxon>
        <taxon>Pseudomonadota</taxon>
        <taxon>Alphaproteobacteria</taxon>
        <taxon>Hyphomicrobiales</taxon>
        <taxon>Hyphomicrobiaceae</taxon>
        <taxon>Hyphomicrobium</taxon>
    </lineage>
</organism>
<keyword evidence="6" id="KW-1185">Reference proteome</keyword>
<sequence length="289" mass="32833">MTNTIIENVSDTAFWVAHYRSIETNRKDALFRDPLAGVLAGHRGKSIADSMPRGFMTSWVIAIRTRIIDDFIRDAVAQGVDTVLNLGAGLDTRPYRMDLPSSFQWIEADYPDVIAYKEERLAAETPRFKLTRVKCDLADDDARRRLFAATNAQAGKLLVLTEGVIPYLSVEQAGALAEDLRTLDRAAGWIVDFFSPELIKTRERMMAGRLKNAPFRFQPADWFGFFETRGWRTDELRYLGEEGDRLGRPIEMPLLGKAMVILQMLFMSKARRERFRKAAGYAMLKPASN</sequence>
<evidence type="ECO:0000256" key="1">
    <source>
        <dbReference type="ARBA" id="ARBA00008138"/>
    </source>
</evidence>
<keyword evidence="4" id="KW-0949">S-adenosyl-L-methionine</keyword>
<protein>
    <recommendedName>
        <fullName evidence="4">S-adenosyl-L-methionine-dependent methyltransferase</fullName>
        <ecNumber evidence="4">2.1.1.-</ecNumber>
    </recommendedName>
</protein>
<dbReference type="Pfam" id="PF04072">
    <property type="entry name" value="LCM"/>
    <property type="match status" value="1"/>
</dbReference>
<reference evidence="6" key="1">
    <citation type="submission" date="2016-10" db="EMBL/GenBank/DDBJ databases">
        <authorList>
            <person name="Varghese N."/>
            <person name="Submissions S."/>
        </authorList>
    </citation>
    <scope>NUCLEOTIDE SEQUENCE [LARGE SCALE GENOMIC DNA]</scope>
    <source>
        <strain evidence="6">DSM 1565</strain>
    </source>
</reference>
<dbReference type="SUPFAM" id="SSF53335">
    <property type="entry name" value="S-adenosyl-L-methionine-dependent methyltransferases"/>
    <property type="match status" value="1"/>
</dbReference>
<evidence type="ECO:0000256" key="4">
    <source>
        <dbReference type="RuleBase" id="RU362030"/>
    </source>
</evidence>
<evidence type="ECO:0000313" key="6">
    <source>
        <dbReference type="Proteomes" id="UP000199423"/>
    </source>
</evidence>
<dbReference type="InterPro" id="IPR007213">
    <property type="entry name" value="Ppm1/Ppm2/Tcmp"/>
</dbReference>
<name>A0A1I7NCH1_9HYPH</name>
<dbReference type="EC" id="2.1.1.-" evidence="4"/>
<dbReference type="RefSeq" id="WP_092868113.1">
    <property type="nucleotide sequence ID" value="NZ_FPCH01000002.1"/>
</dbReference>
<evidence type="ECO:0000256" key="3">
    <source>
        <dbReference type="ARBA" id="ARBA00022679"/>
    </source>
</evidence>
<dbReference type="GO" id="GO:0032259">
    <property type="term" value="P:methylation"/>
    <property type="evidence" value="ECO:0007669"/>
    <property type="project" value="UniProtKB-KW"/>
</dbReference>
<dbReference type="PANTHER" id="PTHR43619:SF2">
    <property type="entry name" value="S-ADENOSYL-L-METHIONINE-DEPENDENT METHYLTRANSFERASES SUPERFAMILY PROTEIN"/>
    <property type="match status" value="1"/>
</dbReference>
<dbReference type="InterPro" id="IPR029063">
    <property type="entry name" value="SAM-dependent_MTases_sf"/>
</dbReference>
<dbReference type="NCBIfam" id="TIGR00027">
    <property type="entry name" value="mthyl_TIGR00027"/>
    <property type="match status" value="1"/>
</dbReference>
<dbReference type="Proteomes" id="UP000199423">
    <property type="component" value="Unassembled WGS sequence"/>
</dbReference>
<comment type="similarity">
    <text evidence="1 4">Belongs to the UPF0677 family.</text>
</comment>
<proteinExistence type="inferred from homology"/>
<comment type="function">
    <text evidence="4">Exhibits S-adenosyl-L-methionine-dependent methyltransferase activity.</text>
</comment>
<dbReference type="InterPro" id="IPR011610">
    <property type="entry name" value="SAM_mthyl_Trfase_ML2640-like"/>
</dbReference>
<dbReference type="GO" id="GO:0008168">
    <property type="term" value="F:methyltransferase activity"/>
    <property type="evidence" value="ECO:0007669"/>
    <property type="project" value="UniProtKB-UniRule"/>
</dbReference>
<keyword evidence="3 5" id="KW-0808">Transferase</keyword>
<dbReference type="STRING" id="51670.SAMN04488557_1577"/>
<evidence type="ECO:0000256" key="2">
    <source>
        <dbReference type="ARBA" id="ARBA00022603"/>
    </source>
</evidence>
<accession>A0A1I7NCH1</accession>
<evidence type="ECO:0000313" key="5">
    <source>
        <dbReference type="EMBL" id="SFV32374.1"/>
    </source>
</evidence>
<keyword evidence="2 4" id="KW-0489">Methyltransferase</keyword>
<dbReference type="OrthoDB" id="9800233at2"/>
<dbReference type="PANTHER" id="PTHR43619">
    <property type="entry name" value="S-ADENOSYL-L-METHIONINE-DEPENDENT METHYLTRANSFERASE YKTD-RELATED"/>
    <property type="match status" value="1"/>
</dbReference>